<sequence>ADRHRHRLLLPAAGRHHGARPRPGHPPDGAGPRRDGGDRPPVPPAARGRLRLPARGARAVRDRPDRSGAPALRQRLADAAHRRPAARPQAQAALPRPALRRHPRPPAVQPGAARCRDVRGAGVRAERRHLPLRLRARAAARHAGVDRAPQDRPHARPDRGLRGGDRVARAVLPVRVHGDPERHRRSALLPGRRPDPGARRRPAEHPVPGSVRPPQRARDDDRRVRPGATRTRRRRAARRRRRRAAQGVLPAARPRGPRRRRRLGGSRELGASALLRERRPPLHAVQPRLLRHGPARGHELRHARRGEPHLRLPARHGPRQARSDGVPGRRRGPLRRGDRLPARPSRGARPDGTGGTADRRHALLLDADRGRSRGVLSAADAGRSVGAAVV</sequence>
<feature type="compositionally biased region" description="Low complexity" evidence="1">
    <location>
        <begin position="86"/>
        <end position="97"/>
    </location>
</feature>
<feature type="region of interest" description="Disordered" evidence="1">
    <location>
        <begin position="1"/>
        <end position="122"/>
    </location>
</feature>
<dbReference type="AlphaFoldDB" id="A0A6J4TV49"/>
<feature type="compositionally biased region" description="Basic and acidic residues" evidence="1">
    <location>
        <begin position="143"/>
        <end position="168"/>
    </location>
</feature>
<feature type="non-terminal residue" evidence="2">
    <location>
        <position position="390"/>
    </location>
</feature>
<protein>
    <submittedName>
        <fullName evidence="2">Uncharacterized protein</fullName>
    </submittedName>
</protein>
<feature type="compositionally biased region" description="Basic and acidic residues" evidence="1">
    <location>
        <begin position="296"/>
        <end position="310"/>
    </location>
</feature>
<accession>A0A6J4TV49</accession>
<feature type="non-terminal residue" evidence="2">
    <location>
        <position position="1"/>
    </location>
</feature>
<gene>
    <name evidence="2" type="ORF">AVDCRST_MAG79-1112</name>
</gene>
<organism evidence="2">
    <name type="scientific">uncultured Thermoleophilia bacterium</name>
    <dbReference type="NCBI Taxonomy" id="1497501"/>
    <lineage>
        <taxon>Bacteria</taxon>
        <taxon>Bacillati</taxon>
        <taxon>Actinomycetota</taxon>
        <taxon>Thermoleophilia</taxon>
        <taxon>environmental samples</taxon>
    </lineage>
</organism>
<evidence type="ECO:0000256" key="1">
    <source>
        <dbReference type="SAM" id="MobiDB-lite"/>
    </source>
</evidence>
<proteinExistence type="predicted"/>
<evidence type="ECO:0000313" key="2">
    <source>
        <dbReference type="EMBL" id="CAA9533244.1"/>
    </source>
</evidence>
<name>A0A6J4TV49_9ACTN</name>
<feature type="region of interest" description="Disordered" evidence="1">
    <location>
        <begin position="138"/>
        <end position="359"/>
    </location>
</feature>
<feature type="compositionally biased region" description="Basic residues" evidence="1">
    <location>
        <begin position="1"/>
        <end position="23"/>
    </location>
</feature>
<feature type="compositionally biased region" description="Low complexity" evidence="1">
    <location>
        <begin position="45"/>
        <end position="57"/>
    </location>
</feature>
<dbReference type="EMBL" id="CADCWC010000184">
    <property type="protein sequence ID" value="CAA9533244.1"/>
    <property type="molecule type" value="Genomic_DNA"/>
</dbReference>
<feature type="compositionally biased region" description="Basic residues" evidence="1">
    <location>
        <begin position="230"/>
        <end position="244"/>
    </location>
</feature>
<feature type="compositionally biased region" description="Basic residues" evidence="1">
    <location>
        <begin position="255"/>
        <end position="264"/>
    </location>
</feature>
<reference evidence="2" key="1">
    <citation type="submission" date="2020-02" db="EMBL/GenBank/DDBJ databases">
        <authorList>
            <person name="Meier V. D."/>
        </authorList>
    </citation>
    <scope>NUCLEOTIDE SEQUENCE</scope>
    <source>
        <strain evidence="2">AVDCRST_MAG79</strain>
    </source>
</reference>
<feature type="compositionally biased region" description="Basic and acidic residues" evidence="1">
    <location>
        <begin position="192"/>
        <end position="204"/>
    </location>
</feature>